<evidence type="ECO:0000313" key="1">
    <source>
        <dbReference type="EMBL" id="ODM07437.1"/>
    </source>
</evidence>
<dbReference type="InterPro" id="IPR038390">
    <property type="entry name" value="Metal_Tscrpt_repr_sf"/>
</dbReference>
<dbReference type="Proteomes" id="UP000095003">
    <property type="component" value="Unassembled WGS sequence"/>
</dbReference>
<evidence type="ECO:0000313" key="5">
    <source>
        <dbReference type="Proteomes" id="UP000094067"/>
    </source>
</evidence>
<dbReference type="GO" id="GO:0003677">
    <property type="term" value="F:DNA binding"/>
    <property type="evidence" value="ECO:0007669"/>
    <property type="project" value="InterPro"/>
</dbReference>
<comment type="caution">
    <text evidence="2">The sequence shown here is derived from an EMBL/GenBank/DDBJ whole genome shotgun (WGS) entry which is preliminary data.</text>
</comment>
<gene>
    <name evidence="2" type="primary">csoR_1</name>
    <name evidence="1" type="synonym">csoR</name>
    <name evidence="2" type="ORF">BEH84_02694</name>
    <name evidence="4" type="ORF">BEI59_18285</name>
    <name evidence="1" type="ORF">BEI61_03327</name>
    <name evidence="3" type="ORF">BEI63_25655</name>
</gene>
<dbReference type="PANTHER" id="PTHR33677:SF3">
    <property type="entry name" value="COPPER-SENSING TRANSCRIPTIONAL REPRESSOR RICR"/>
    <property type="match status" value="1"/>
</dbReference>
<evidence type="ECO:0000313" key="3">
    <source>
        <dbReference type="EMBL" id="ODR48239.1"/>
    </source>
</evidence>
<dbReference type="EMBL" id="MCGI01000002">
    <property type="protein sequence ID" value="ODM12079.1"/>
    <property type="molecule type" value="Genomic_DNA"/>
</dbReference>
<reference evidence="3 7" key="2">
    <citation type="submission" date="2016-08" db="EMBL/GenBank/DDBJ databases">
        <title>Characterization of Isolates of Eisenbergiella tayi Derived from Blood Cultures, Using Whole Genome Sequencing.</title>
        <authorList>
            <person name="Bernier A.-M."/>
            <person name="Burdz T."/>
            <person name="Wiebe D."/>
            <person name="Bernard K."/>
        </authorList>
    </citation>
    <scope>NUCLEOTIDE SEQUENCE [LARGE SCALE GENOMIC DNA]</scope>
    <source>
        <strain evidence="3 7">NML120146</strain>
    </source>
</reference>
<dbReference type="EMBL" id="MEHD01000043">
    <property type="protein sequence ID" value="ODR48239.1"/>
    <property type="molecule type" value="Genomic_DNA"/>
</dbReference>
<dbReference type="Pfam" id="PF02583">
    <property type="entry name" value="Trns_repr_metal"/>
    <property type="match status" value="1"/>
</dbReference>
<keyword evidence="7" id="KW-1185">Reference proteome</keyword>
<dbReference type="CDD" id="cd10156">
    <property type="entry name" value="FpFrmR-Cterm-like_DUF156"/>
    <property type="match status" value="1"/>
</dbReference>
<dbReference type="AlphaFoldDB" id="A0A1E3ATS4"/>
<dbReference type="Proteomes" id="UP000094869">
    <property type="component" value="Unassembled WGS sequence"/>
</dbReference>
<reference evidence="5 8" key="1">
    <citation type="submission" date="2016-07" db="EMBL/GenBank/DDBJ databases">
        <title>Characterization of isolates of Eisenbergiella tayi derived from blood cultures, using whole genome sequencing.</title>
        <authorList>
            <person name="Burdz T."/>
            <person name="Wiebe D."/>
            <person name="Huynh C."/>
            <person name="Bernard K."/>
        </authorList>
    </citation>
    <scope>NUCLEOTIDE SEQUENCE [LARGE SCALE GENOMIC DNA]</scope>
    <source>
        <strain evidence="1 5">NML 110608</strain>
        <strain evidence="2 8">NML 120489</strain>
    </source>
</reference>
<name>A0A1E3ATS4_9FIRM</name>
<protein>
    <submittedName>
        <fullName evidence="2">Copper-sensing transcriptional repressor CsoR</fullName>
    </submittedName>
    <submittedName>
        <fullName evidence="3">CsoR family transcriptional regulator</fullName>
    </submittedName>
</protein>
<dbReference type="GO" id="GO:0046872">
    <property type="term" value="F:metal ion binding"/>
    <property type="evidence" value="ECO:0007669"/>
    <property type="project" value="InterPro"/>
</dbReference>
<dbReference type="InterPro" id="IPR003735">
    <property type="entry name" value="Metal_Tscrpt_repr"/>
</dbReference>
<dbReference type="EMBL" id="MCGH01000002">
    <property type="protein sequence ID" value="ODM07437.1"/>
    <property type="molecule type" value="Genomic_DNA"/>
</dbReference>
<dbReference type="Proteomes" id="UP000094067">
    <property type="component" value="Unassembled WGS sequence"/>
</dbReference>
<proteinExistence type="predicted"/>
<evidence type="ECO:0000313" key="7">
    <source>
        <dbReference type="Proteomes" id="UP000094869"/>
    </source>
</evidence>
<dbReference type="EMBL" id="MEHA01000013">
    <property type="protein sequence ID" value="ODR49423.1"/>
    <property type="molecule type" value="Genomic_DNA"/>
</dbReference>
<organism evidence="2 8">
    <name type="scientific">Eisenbergiella tayi</name>
    <dbReference type="NCBI Taxonomy" id="1432052"/>
    <lineage>
        <taxon>Bacteria</taxon>
        <taxon>Bacillati</taxon>
        <taxon>Bacillota</taxon>
        <taxon>Clostridia</taxon>
        <taxon>Lachnospirales</taxon>
        <taxon>Lachnospiraceae</taxon>
        <taxon>Eisenbergiella</taxon>
    </lineage>
</organism>
<dbReference type="RefSeq" id="WP_009253265.1">
    <property type="nucleotide sequence ID" value="NZ_BAABXS010000001.1"/>
</dbReference>
<evidence type="ECO:0000313" key="6">
    <source>
        <dbReference type="Proteomes" id="UP000094271"/>
    </source>
</evidence>
<evidence type="ECO:0000313" key="2">
    <source>
        <dbReference type="EMBL" id="ODM12079.1"/>
    </source>
</evidence>
<dbReference type="PATRIC" id="fig|1432052.3.peg.2976"/>
<dbReference type="GO" id="GO:0045892">
    <property type="term" value="P:negative regulation of DNA-templated transcription"/>
    <property type="evidence" value="ECO:0007669"/>
    <property type="project" value="UniProtKB-ARBA"/>
</dbReference>
<sequence length="112" mass="12709">MPDKSKEKDNLCTACQDCCSHHKNTPRSESSNRQLQNRLNRMIGQLNGIKKMLDDNRYCGDILTQIAAVESALQSFGYIILQDHMETCVVEEIKNGNLQIVDEAVDLIKKLK</sequence>
<dbReference type="Gene3D" id="1.20.58.1000">
    <property type="entry name" value="Metal-sensitive repressor, helix protomer"/>
    <property type="match status" value="1"/>
</dbReference>
<dbReference type="GeneID" id="93303969"/>
<evidence type="ECO:0000313" key="8">
    <source>
        <dbReference type="Proteomes" id="UP000095003"/>
    </source>
</evidence>
<accession>A0A1E3ATS4</accession>
<evidence type="ECO:0000313" key="4">
    <source>
        <dbReference type="EMBL" id="ODR49423.1"/>
    </source>
</evidence>
<dbReference type="OrthoDB" id="9811244at2"/>
<dbReference type="PANTHER" id="PTHR33677">
    <property type="entry name" value="TRANSCRIPTIONAL REPRESSOR FRMR-RELATED"/>
    <property type="match status" value="1"/>
</dbReference>
<dbReference type="Proteomes" id="UP000094271">
    <property type="component" value="Unassembled WGS sequence"/>
</dbReference>
<reference evidence="4 6" key="3">
    <citation type="submission" date="2016-08" db="EMBL/GenBank/DDBJ databases">
        <authorList>
            <person name="Seilhamer J.J."/>
        </authorList>
    </citation>
    <scope>NUCLEOTIDE SEQUENCE [LARGE SCALE GENOMIC DNA]</scope>
    <source>
        <strain evidence="4 6">NML150140-1</strain>
    </source>
</reference>